<protein>
    <submittedName>
        <fullName evidence="2">Uncharacterized protein</fullName>
    </submittedName>
</protein>
<dbReference type="Proteomes" id="UP001152622">
    <property type="component" value="Chromosome 1"/>
</dbReference>
<gene>
    <name evidence="2" type="ORF">SKAU_G00012860</name>
</gene>
<dbReference type="AlphaFoldDB" id="A0A9Q1GBI2"/>
<organism evidence="2 3">
    <name type="scientific">Synaphobranchus kaupii</name>
    <name type="common">Kaup's arrowtooth eel</name>
    <dbReference type="NCBI Taxonomy" id="118154"/>
    <lineage>
        <taxon>Eukaryota</taxon>
        <taxon>Metazoa</taxon>
        <taxon>Chordata</taxon>
        <taxon>Craniata</taxon>
        <taxon>Vertebrata</taxon>
        <taxon>Euteleostomi</taxon>
        <taxon>Actinopterygii</taxon>
        <taxon>Neopterygii</taxon>
        <taxon>Teleostei</taxon>
        <taxon>Anguilliformes</taxon>
        <taxon>Synaphobranchidae</taxon>
        <taxon>Synaphobranchus</taxon>
    </lineage>
</organism>
<reference evidence="2" key="1">
    <citation type="journal article" date="2023" name="Science">
        <title>Genome structures resolve the early diversification of teleost fishes.</title>
        <authorList>
            <person name="Parey E."/>
            <person name="Louis A."/>
            <person name="Montfort J."/>
            <person name="Bouchez O."/>
            <person name="Roques C."/>
            <person name="Iampietro C."/>
            <person name="Lluch J."/>
            <person name="Castinel A."/>
            <person name="Donnadieu C."/>
            <person name="Desvignes T."/>
            <person name="Floi Bucao C."/>
            <person name="Jouanno E."/>
            <person name="Wen M."/>
            <person name="Mejri S."/>
            <person name="Dirks R."/>
            <person name="Jansen H."/>
            <person name="Henkel C."/>
            <person name="Chen W.J."/>
            <person name="Zahm M."/>
            <person name="Cabau C."/>
            <person name="Klopp C."/>
            <person name="Thompson A.W."/>
            <person name="Robinson-Rechavi M."/>
            <person name="Braasch I."/>
            <person name="Lecointre G."/>
            <person name="Bobe J."/>
            <person name="Postlethwait J.H."/>
            <person name="Berthelot C."/>
            <person name="Roest Crollius H."/>
            <person name="Guiguen Y."/>
        </authorList>
    </citation>
    <scope>NUCLEOTIDE SEQUENCE</scope>
    <source>
        <strain evidence="2">WJC10195</strain>
    </source>
</reference>
<comment type="caution">
    <text evidence="2">The sequence shown here is derived from an EMBL/GenBank/DDBJ whole genome shotgun (WGS) entry which is preliminary data.</text>
</comment>
<evidence type="ECO:0000313" key="3">
    <source>
        <dbReference type="Proteomes" id="UP001152622"/>
    </source>
</evidence>
<dbReference type="PANTHER" id="PTHR46704:SF1">
    <property type="entry name" value="TELOMERE LENGTH REGULATION PROTEIN TEL2 HOMOLOG"/>
    <property type="match status" value="1"/>
</dbReference>
<keyword evidence="3" id="KW-1185">Reference proteome</keyword>
<accession>A0A9Q1GBI2</accession>
<dbReference type="OrthoDB" id="8874296at2759"/>
<evidence type="ECO:0000313" key="2">
    <source>
        <dbReference type="EMBL" id="KAJ8380508.1"/>
    </source>
</evidence>
<dbReference type="PANTHER" id="PTHR46704">
    <property type="entry name" value="CXC DOMAIN-CONTAINING PROTEIN-RELATED"/>
    <property type="match status" value="1"/>
</dbReference>
<name>A0A9Q1GBI2_SYNKA</name>
<feature type="compositionally biased region" description="Acidic residues" evidence="1">
    <location>
        <begin position="595"/>
        <end position="621"/>
    </location>
</feature>
<sequence>MSEYYAWVLARILSSWRGKQKVSGQGGLISATGVRPERKSHIDYFTPIDQPITANETVAELLDRTEAATDEVGQEHVVSTFDLGVVMKACPIIWKFMKRYKRHIILIGPFHTGFNYAGRITGCKMHGAGYLAWFDVFLTNLELSHPGGWDLLSKGAIAVARSLIPGALAAVDKTMKETFMKFAKSSADKTRLYNIASGAPVTREIEVDVLRADALGKEMKDRFIKERLQSRDPTSFFDKLPRQKLHRMADTNKKVKLISSQGKIIQYQEQSQLAFTLFIKSQLMEKPIDLEEVMRYPLSPVPHSMGTSDGFFCKTNKASMVHYLLSDTHVADYLLGAMFIQDGNALFHTLTNLPHTYGEICLQVLDNMVAKQNLIFSTDNYEHESIKAQERLRRGFGERCIIAGPQTVRAPEFKLFLANEDNKKQLCQLLYKVWTSAVSEEQLARCGTAILSVEGLAHSLSAADGELNQQWNVVWNGASQTAVRRPWKVSHASCMAMIVRGKLMVGEDQSLSAKSNVDLGRLPPPQCCLSTHLDRCNHRVAGYKRAATPIFERPKPYDPDQGWEKNEEGVLEPMWTAGPIMPPSLVDLLVKEANNIEDENNEEEEEQDETIENDLNDDEDY</sequence>
<dbReference type="EMBL" id="JAINUF010000001">
    <property type="protein sequence ID" value="KAJ8380508.1"/>
    <property type="molecule type" value="Genomic_DNA"/>
</dbReference>
<proteinExistence type="predicted"/>
<evidence type="ECO:0000256" key="1">
    <source>
        <dbReference type="SAM" id="MobiDB-lite"/>
    </source>
</evidence>
<feature type="region of interest" description="Disordered" evidence="1">
    <location>
        <begin position="592"/>
        <end position="621"/>
    </location>
</feature>